<dbReference type="STRING" id="1122240.GCA_000620105_03307"/>
<comment type="similarity">
    <text evidence="7">Belongs to the methyl-accepting chemotaxis (MCP) protein family.</text>
</comment>
<evidence type="ECO:0000256" key="4">
    <source>
        <dbReference type="ARBA" id="ARBA00022989"/>
    </source>
</evidence>
<accession>A0A2S0P6X4</accession>
<feature type="transmembrane region" description="Helical" evidence="9">
    <location>
        <begin position="12"/>
        <end position="33"/>
    </location>
</feature>
<keyword evidence="3 9" id="KW-0812">Transmembrane</keyword>
<dbReference type="RefSeq" id="WP_028500687.1">
    <property type="nucleotide sequence ID" value="NZ_CP028519.1"/>
</dbReference>
<evidence type="ECO:0000259" key="10">
    <source>
        <dbReference type="PROSITE" id="PS50111"/>
    </source>
</evidence>
<dbReference type="AlphaFoldDB" id="A0A2S0P6X4"/>
<dbReference type="PANTHER" id="PTHR32089:SF112">
    <property type="entry name" value="LYSOZYME-LIKE PROTEIN-RELATED"/>
    <property type="match status" value="1"/>
</dbReference>
<dbReference type="CDD" id="cd11386">
    <property type="entry name" value="MCP_signal"/>
    <property type="match status" value="1"/>
</dbReference>
<dbReference type="EMBL" id="CP028519">
    <property type="protein sequence ID" value="AVY93081.1"/>
    <property type="molecule type" value="Genomic_DNA"/>
</dbReference>
<keyword evidence="6 8" id="KW-0807">Transducer</keyword>
<evidence type="ECO:0000256" key="8">
    <source>
        <dbReference type="PROSITE-ProRule" id="PRU00284"/>
    </source>
</evidence>
<evidence type="ECO:0000313" key="12">
    <source>
        <dbReference type="Proteomes" id="UP000244173"/>
    </source>
</evidence>
<evidence type="ECO:0000256" key="1">
    <source>
        <dbReference type="ARBA" id="ARBA00004651"/>
    </source>
</evidence>
<dbReference type="PANTHER" id="PTHR32089">
    <property type="entry name" value="METHYL-ACCEPTING CHEMOTAXIS PROTEIN MCPB"/>
    <property type="match status" value="1"/>
</dbReference>
<name>A0A2S0P6X4_9NEIS</name>
<evidence type="ECO:0000313" key="11">
    <source>
        <dbReference type="EMBL" id="AVY93081.1"/>
    </source>
</evidence>
<keyword evidence="12" id="KW-1185">Reference proteome</keyword>
<proteinExistence type="inferred from homology"/>
<keyword evidence="2" id="KW-1003">Cell membrane</keyword>
<evidence type="ECO:0000256" key="7">
    <source>
        <dbReference type="ARBA" id="ARBA00029447"/>
    </source>
</evidence>
<dbReference type="InterPro" id="IPR004010">
    <property type="entry name" value="Double_Cache_2"/>
</dbReference>
<dbReference type="Gene3D" id="3.30.450.20">
    <property type="entry name" value="PAS domain"/>
    <property type="match status" value="1"/>
</dbReference>
<protein>
    <submittedName>
        <fullName evidence="11">Methyl-accepting chemotaxis protein</fullName>
    </submittedName>
</protein>
<organism evidence="11 12">
    <name type="scientific">Microvirgula aerodenitrificans</name>
    <dbReference type="NCBI Taxonomy" id="57480"/>
    <lineage>
        <taxon>Bacteria</taxon>
        <taxon>Pseudomonadati</taxon>
        <taxon>Pseudomonadota</taxon>
        <taxon>Betaproteobacteria</taxon>
        <taxon>Neisseriales</taxon>
        <taxon>Aquaspirillaceae</taxon>
        <taxon>Microvirgula</taxon>
    </lineage>
</organism>
<evidence type="ECO:0000256" key="9">
    <source>
        <dbReference type="SAM" id="Phobius"/>
    </source>
</evidence>
<dbReference type="Gene3D" id="1.10.287.950">
    <property type="entry name" value="Methyl-accepting chemotaxis protein"/>
    <property type="match status" value="1"/>
</dbReference>
<evidence type="ECO:0000256" key="3">
    <source>
        <dbReference type="ARBA" id="ARBA00022692"/>
    </source>
</evidence>
<dbReference type="InterPro" id="IPR004089">
    <property type="entry name" value="MCPsignal_dom"/>
</dbReference>
<dbReference type="InterPro" id="IPR033480">
    <property type="entry name" value="sCache_2"/>
</dbReference>
<dbReference type="SUPFAM" id="SSF58104">
    <property type="entry name" value="Methyl-accepting chemotaxis protein (MCP) signaling domain"/>
    <property type="match status" value="1"/>
</dbReference>
<dbReference type="KEGG" id="maer:DAI18_02755"/>
<feature type="domain" description="Methyl-accepting transducer" evidence="10">
    <location>
        <begin position="274"/>
        <end position="510"/>
    </location>
</feature>
<comment type="subcellular location">
    <subcellularLocation>
        <location evidence="1">Cell membrane</location>
        <topology evidence="1">Multi-pass membrane protein</topology>
    </subcellularLocation>
</comment>
<dbReference type="PROSITE" id="PS50111">
    <property type="entry name" value="CHEMOTAXIS_TRANSDUC_2"/>
    <property type="match status" value="1"/>
</dbReference>
<gene>
    <name evidence="11" type="ORF">DAI18_02755</name>
</gene>
<dbReference type="OrthoDB" id="8555762at2"/>
<dbReference type="Pfam" id="PF00015">
    <property type="entry name" value="MCPsignal"/>
    <property type="match status" value="1"/>
</dbReference>
<evidence type="ECO:0000256" key="5">
    <source>
        <dbReference type="ARBA" id="ARBA00023136"/>
    </source>
</evidence>
<dbReference type="GO" id="GO:0006935">
    <property type="term" value="P:chemotaxis"/>
    <property type="evidence" value="ECO:0007669"/>
    <property type="project" value="UniProtKB-ARBA"/>
</dbReference>
<dbReference type="GO" id="GO:0005886">
    <property type="term" value="C:plasma membrane"/>
    <property type="evidence" value="ECO:0007669"/>
    <property type="project" value="UniProtKB-SubCell"/>
</dbReference>
<dbReference type="FunFam" id="1.10.287.950:FF:000001">
    <property type="entry name" value="Methyl-accepting chemotaxis sensory transducer"/>
    <property type="match status" value="1"/>
</dbReference>
<evidence type="ECO:0000256" key="6">
    <source>
        <dbReference type="ARBA" id="ARBA00023224"/>
    </source>
</evidence>
<reference evidence="11 12" key="1">
    <citation type="submission" date="2018-04" db="EMBL/GenBank/DDBJ databases">
        <title>Denitrifier Microvirgula.</title>
        <authorList>
            <person name="Anderson E."/>
            <person name="Jang J."/>
            <person name="Ishii S."/>
        </authorList>
    </citation>
    <scope>NUCLEOTIDE SEQUENCE [LARGE SCALE GENOMIC DNA]</scope>
    <source>
        <strain evidence="11 12">BE2.4</strain>
    </source>
</reference>
<evidence type="ECO:0000256" key="2">
    <source>
        <dbReference type="ARBA" id="ARBA00022475"/>
    </source>
</evidence>
<dbReference type="GO" id="GO:0007165">
    <property type="term" value="P:signal transduction"/>
    <property type="evidence" value="ECO:0007669"/>
    <property type="project" value="UniProtKB-KW"/>
</dbReference>
<dbReference type="Pfam" id="PF08269">
    <property type="entry name" value="dCache_2"/>
    <property type="match status" value="1"/>
</dbReference>
<sequence>MQVNRGLTLKKRLYAMLVCMLLGLAAYGAYSVYQLRQHILEEKKRTLHALVDSSFGVIQQQYDLFKAGKLTEAQAQQLAKDNLRKSRYNGGSDYFFIYDFNGVNVMHASKPEREGKNFMDSADPTGKQYIKEWIRLLQRDKEAYIGYLFPKKGSQTPVEKVSYARAFEPWGWWLGTGVYIEDVDSSFRQAALESLGFLLVIGLLLGIIGWSVNRSVQRQIGGEPAAAADLVEDFASGNLTRSIVSSSDLPGNLLKTLGSMQTKLGEIVRNIRSCTEQLAQQSGELSASSSGISQAARSQAESSAATAASIEELTVSINEVTAIAHATEDNSRKTVELAGKGDSVVRQVTQQIENIAASVTDSTERINSLVGRSQEVGQITLVIKEIADQTNLLALNAAIEAARAGEQGRGFAVVADEVRRLAERTTTATAEISAMIDAIQADTLSAVQSMESTMPRVRQGQELVRQATDVLEDIQVQAEDSLVKARDVASANQAQATTASGIAERMAGMASLTEQTNAAARGNAEAAEQLQALSGTLREAVNYFKV</sequence>
<dbReference type="SMART" id="SM00283">
    <property type="entry name" value="MA"/>
    <property type="match status" value="1"/>
</dbReference>
<dbReference type="SMART" id="SM01049">
    <property type="entry name" value="Cache_2"/>
    <property type="match status" value="1"/>
</dbReference>
<dbReference type="Proteomes" id="UP000244173">
    <property type="component" value="Chromosome"/>
</dbReference>
<keyword evidence="4 9" id="KW-1133">Transmembrane helix</keyword>
<keyword evidence="5 9" id="KW-0472">Membrane</keyword>